<evidence type="ECO:0000256" key="5">
    <source>
        <dbReference type="ARBA" id="ARBA00023015"/>
    </source>
</evidence>
<reference evidence="10 11" key="1">
    <citation type="submission" date="2018-04" db="EMBL/GenBank/DDBJ databases">
        <authorList>
            <person name="Vogel A."/>
        </authorList>
    </citation>
    <scope>NUCLEOTIDE SEQUENCE [LARGE SCALE GENOMIC DNA]</scope>
</reference>
<dbReference type="InterPro" id="IPR036236">
    <property type="entry name" value="Znf_C2H2_sf"/>
</dbReference>
<dbReference type="Pfam" id="PF13912">
    <property type="entry name" value="zf-C2H2_6"/>
    <property type="match status" value="1"/>
</dbReference>
<dbReference type="Pfam" id="PF22996">
    <property type="entry name" value="C2H2-2nd_BIRD-IDD"/>
    <property type="match status" value="1"/>
</dbReference>
<feature type="compositionally biased region" description="Low complexity" evidence="8">
    <location>
        <begin position="181"/>
        <end position="196"/>
    </location>
</feature>
<evidence type="ECO:0000313" key="11">
    <source>
        <dbReference type="Proteomes" id="UP000595140"/>
    </source>
</evidence>
<evidence type="ECO:0000256" key="3">
    <source>
        <dbReference type="ARBA" id="ARBA00022771"/>
    </source>
</evidence>
<feature type="region of interest" description="Disordered" evidence="8">
    <location>
        <begin position="179"/>
        <end position="198"/>
    </location>
</feature>
<accession>A0A484NR31</accession>
<protein>
    <recommendedName>
        <fullName evidence="9">C2H2-type domain-containing protein</fullName>
    </recommendedName>
</protein>
<dbReference type="InterPro" id="IPR055186">
    <property type="entry name" value="C2H2-2nd_BIRD-IDD"/>
</dbReference>
<dbReference type="Pfam" id="PF22995">
    <property type="entry name" value="C2CH-3rd_BIRD-IDD"/>
    <property type="match status" value="1"/>
</dbReference>
<dbReference type="OrthoDB" id="6354171at2759"/>
<keyword evidence="2" id="KW-0677">Repeat</keyword>
<evidence type="ECO:0000256" key="4">
    <source>
        <dbReference type="ARBA" id="ARBA00022833"/>
    </source>
</evidence>
<dbReference type="GO" id="GO:0005634">
    <property type="term" value="C:nucleus"/>
    <property type="evidence" value="ECO:0007669"/>
    <property type="project" value="TreeGrafter"/>
</dbReference>
<evidence type="ECO:0000256" key="2">
    <source>
        <dbReference type="ARBA" id="ARBA00022737"/>
    </source>
</evidence>
<evidence type="ECO:0000313" key="10">
    <source>
        <dbReference type="EMBL" id="VFR03654.1"/>
    </source>
</evidence>
<evidence type="ECO:0000256" key="7">
    <source>
        <dbReference type="PROSITE-ProRule" id="PRU00042"/>
    </source>
</evidence>
<keyword evidence="1" id="KW-0479">Metal-binding</keyword>
<dbReference type="PROSITE" id="PS00028">
    <property type="entry name" value="ZINC_FINGER_C2H2_1"/>
    <property type="match status" value="1"/>
</dbReference>
<keyword evidence="4" id="KW-0862">Zinc</keyword>
<evidence type="ECO:0000256" key="6">
    <source>
        <dbReference type="ARBA" id="ARBA00023163"/>
    </source>
</evidence>
<keyword evidence="6" id="KW-0804">Transcription</keyword>
<proteinExistence type="predicted"/>
<dbReference type="EMBL" id="OOIL02006896">
    <property type="protein sequence ID" value="VFR03654.1"/>
    <property type="molecule type" value="Genomic_DNA"/>
</dbReference>
<dbReference type="InterPro" id="IPR013087">
    <property type="entry name" value="Znf_C2H2_type"/>
</dbReference>
<dbReference type="InterPro" id="IPR055185">
    <property type="entry name" value="C2CH-4th_BIRD-IDD"/>
</dbReference>
<dbReference type="Proteomes" id="UP000595140">
    <property type="component" value="Unassembled WGS sequence"/>
</dbReference>
<dbReference type="AlphaFoldDB" id="A0A484NR31"/>
<keyword evidence="11" id="KW-1185">Reference proteome</keyword>
<dbReference type="Pfam" id="PF22992">
    <property type="entry name" value="C2CH-4th_BIRD-IDD"/>
    <property type="match status" value="1"/>
</dbReference>
<evidence type="ECO:0000256" key="8">
    <source>
        <dbReference type="SAM" id="MobiDB-lite"/>
    </source>
</evidence>
<feature type="domain" description="C2H2-type" evidence="9">
    <location>
        <begin position="44"/>
        <end position="66"/>
    </location>
</feature>
<feature type="region of interest" description="Disordered" evidence="8">
    <location>
        <begin position="204"/>
        <end position="241"/>
    </location>
</feature>
<keyword evidence="5" id="KW-0805">Transcription regulation</keyword>
<evidence type="ECO:0000256" key="1">
    <source>
        <dbReference type="ARBA" id="ARBA00022723"/>
    </source>
</evidence>
<dbReference type="PROSITE" id="PS50157">
    <property type="entry name" value="ZINC_FINGER_C2H2_2"/>
    <property type="match status" value="1"/>
</dbReference>
<organism evidence="10 11">
    <name type="scientific">Cuscuta campestris</name>
    <dbReference type="NCBI Taxonomy" id="132261"/>
    <lineage>
        <taxon>Eukaryota</taxon>
        <taxon>Viridiplantae</taxon>
        <taxon>Streptophyta</taxon>
        <taxon>Embryophyta</taxon>
        <taxon>Tracheophyta</taxon>
        <taxon>Spermatophyta</taxon>
        <taxon>Magnoliopsida</taxon>
        <taxon>eudicotyledons</taxon>
        <taxon>Gunneridae</taxon>
        <taxon>Pentapetalae</taxon>
        <taxon>asterids</taxon>
        <taxon>lamiids</taxon>
        <taxon>Solanales</taxon>
        <taxon>Convolvulaceae</taxon>
        <taxon>Cuscuteae</taxon>
        <taxon>Cuscuta</taxon>
        <taxon>Cuscuta subgen. Grammica</taxon>
        <taxon>Cuscuta sect. Cleistogrammica</taxon>
    </lineage>
</organism>
<dbReference type="Gene3D" id="3.30.160.60">
    <property type="entry name" value="Classic Zinc Finger"/>
    <property type="match status" value="2"/>
</dbReference>
<dbReference type="InterPro" id="IPR055187">
    <property type="entry name" value="C2CH-3rd_BIRD-IDD"/>
</dbReference>
<feature type="compositionally biased region" description="Low complexity" evidence="8">
    <location>
        <begin position="228"/>
        <end position="238"/>
    </location>
</feature>
<dbReference type="GO" id="GO:0008270">
    <property type="term" value="F:zinc ion binding"/>
    <property type="evidence" value="ECO:0007669"/>
    <property type="project" value="UniProtKB-KW"/>
</dbReference>
<dbReference type="SMART" id="SM00355">
    <property type="entry name" value="ZnF_C2H2"/>
    <property type="match status" value="3"/>
</dbReference>
<sequence length="336" mass="36317">MPGIHETLPTPVPVALEWAAHLNIRSRCGSDSFIAGINNGEARFACEICKKGFPREQNLQLHRRSHNLPWKLKQSAAGKPKRRRLYICPETTCARHHPSRALGDLTGIKKHFHRKHGEKVFRCERCGKKYATDCDWKAHSKTCGTREYHCLCGTLFSRKDSLNMHRAYCDAIADEMGNKGAAPPSTAESSSSLPASTGVLSPGLSFHSADMGGNQSGGRKRQKGTVESFSSSSSSSSSQLFPWPGPFREDLSCYGGCPRPAACLSATSLLQKAAQFGPSSPPCSFVAGSTLTSLLPSPSLSSGPGLGLEHFRCDDESDLPVAEMIFAANPPPLDFL</sequence>
<dbReference type="InterPro" id="IPR031140">
    <property type="entry name" value="IDD1-16"/>
</dbReference>
<name>A0A484NR31_9ASTE</name>
<keyword evidence="3 7" id="KW-0863">Zinc-finger</keyword>
<dbReference type="PANTHER" id="PTHR10593:SF188">
    <property type="entry name" value="ZINC FINGER PROTEIN GAI-ASSOCIATED FACTOR 1"/>
    <property type="match status" value="1"/>
</dbReference>
<dbReference type="SUPFAM" id="SSF57667">
    <property type="entry name" value="beta-beta-alpha zinc fingers"/>
    <property type="match status" value="1"/>
</dbReference>
<dbReference type="PANTHER" id="PTHR10593">
    <property type="entry name" value="SERINE/THREONINE-PROTEIN KINASE RIO"/>
    <property type="match status" value="1"/>
</dbReference>
<dbReference type="GO" id="GO:0003700">
    <property type="term" value="F:DNA-binding transcription factor activity"/>
    <property type="evidence" value="ECO:0007669"/>
    <property type="project" value="TreeGrafter"/>
</dbReference>
<dbReference type="FunFam" id="3.30.160.60:FF:000100">
    <property type="entry name" value="Zinc finger 45-like"/>
    <property type="match status" value="1"/>
</dbReference>
<gene>
    <name evidence="10" type="ORF">CCAM_LOCUS45429</name>
</gene>
<evidence type="ECO:0000259" key="9">
    <source>
        <dbReference type="PROSITE" id="PS50157"/>
    </source>
</evidence>